<protein>
    <submittedName>
        <fullName evidence="1">Uncharacterized protein</fullName>
    </submittedName>
</protein>
<evidence type="ECO:0000313" key="2">
    <source>
        <dbReference type="Proteomes" id="UP001062846"/>
    </source>
</evidence>
<accession>A0ACC0NX69</accession>
<evidence type="ECO:0000313" key="1">
    <source>
        <dbReference type="EMBL" id="KAI8557188.1"/>
    </source>
</evidence>
<keyword evidence="2" id="KW-1185">Reference proteome</keyword>
<name>A0ACC0NX69_RHOML</name>
<organism evidence="1 2">
    <name type="scientific">Rhododendron molle</name>
    <name type="common">Chinese azalea</name>
    <name type="synonym">Azalea mollis</name>
    <dbReference type="NCBI Taxonomy" id="49168"/>
    <lineage>
        <taxon>Eukaryota</taxon>
        <taxon>Viridiplantae</taxon>
        <taxon>Streptophyta</taxon>
        <taxon>Embryophyta</taxon>
        <taxon>Tracheophyta</taxon>
        <taxon>Spermatophyta</taxon>
        <taxon>Magnoliopsida</taxon>
        <taxon>eudicotyledons</taxon>
        <taxon>Gunneridae</taxon>
        <taxon>Pentapetalae</taxon>
        <taxon>asterids</taxon>
        <taxon>Ericales</taxon>
        <taxon>Ericaceae</taxon>
        <taxon>Ericoideae</taxon>
        <taxon>Rhodoreae</taxon>
        <taxon>Rhododendron</taxon>
    </lineage>
</organism>
<gene>
    <name evidence="1" type="ORF">RHMOL_Rhmol05G0316900</name>
</gene>
<dbReference type="Proteomes" id="UP001062846">
    <property type="component" value="Chromosome 5"/>
</dbReference>
<proteinExistence type="predicted"/>
<reference evidence="1" key="1">
    <citation type="submission" date="2022-02" db="EMBL/GenBank/DDBJ databases">
        <title>Plant Genome Project.</title>
        <authorList>
            <person name="Zhang R.-G."/>
        </authorList>
    </citation>
    <scope>NUCLEOTIDE SEQUENCE</scope>
    <source>
        <strain evidence="1">AT1</strain>
    </source>
</reference>
<sequence length="51" mass="5943">MKLSFRVVFTGWSVIFMGYGSGLIVGLVIGTTLTLRYYEWFVETFGRRKKM</sequence>
<comment type="caution">
    <text evidence="1">The sequence shown here is derived from an EMBL/GenBank/DDBJ whole genome shotgun (WGS) entry which is preliminary data.</text>
</comment>
<dbReference type="EMBL" id="CM046392">
    <property type="protein sequence ID" value="KAI8557188.1"/>
    <property type="molecule type" value="Genomic_DNA"/>
</dbReference>